<evidence type="ECO:0000313" key="2">
    <source>
        <dbReference type="Proteomes" id="UP001292094"/>
    </source>
</evidence>
<reference evidence="1" key="1">
    <citation type="submission" date="2023-11" db="EMBL/GenBank/DDBJ databases">
        <title>Genome assemblies of two species of porcelain crab, Petrolisthes cinctipes and Petrolisthes manimaculis (Anomura: Porcellanidae).</title>
        <authorList>
            <person name="Angst P."/>
        </authorList>
    </citation>
    <scope>NUCLEOTIDE SEQUENCE</scope>
    <source>
        <strain evidence="1">PB745_02</strain>
        <tissue evidence="1">Gill</tissue>
    </source>
</reference>
<dbReference type="Proteomes" id="UP001292094">
    <property type="component" value="Unassembled WGS sequence"/>
</dbReference>
<dbReference type="AlphaFoldDB" id="A0AAE1QLZ1"/>
<gene>
    <name evidence="1" type="ORF">Pmani_000298</name>
</gene>
<keyword evidence="2" id="KW-1185">Reference proteome</keyword>
<sequence length="72" mass="8202">MSTNQQVSQCLVAQEQLLPKLRRALRTKVGWLGDKGGAAWGREGASSTSLDLYHHHHHYHNHYTFHLRPTTA</sequence>
<organism evidence="1 2">
    <name type="scientific">Petrolisthes manimaculis</name>
    <dbReference type="NCBI Taxonomy" id="1843537"/>
    <lineage>
        <taxon>Eukaryota</taxon>
        <taxon>Metazoa</taxon>
        <taxon>Ecdysozoa</taxon>
        <taxon>Arthropoda</taxon>
        <taxon>Crustacea</taxon>
        <taxon>Multicrustacea</taxon>
        <taxon>Malacostraca</taxon>
        <taxon>Eumalacostraca</taxon>
        <taxon>Eucarida</taxon>
        <taxon>Decapoda</taxon>
        <taxon>Pleocyemata</taxon>
        <taxon>Anomura</taxon>
        <taxon>Galatheoidea</taxon>
        <taxon>Porcellanidae</taxon>
        <taxon>Petrolisthes</taxon>
    </lineage>
</organism>
<dbReference type="EMBL" id="JAWZYT010000020">
    <property type="protein sequence ID" value="KAK4329349.1"/>
    <property type="molecule type" value="Genomic_DNA"/>
</dbReference>
<evidence type="ECO:0000313" key="1">
    <source>
        <dbReference type="EMBL" id="KAK4329349.1"/>
    </source>
</evidence>
<proteinExistence type="predicted"/>
<comment type="caution">
    <text evidence="1">The sequence shown here is derived from an EMBL/GenBank/DDBJ whole genome shotgun (WGS) entry which is preliminary data.</text>
</comment>
<accession>A0AAE1QLZ1</accession>
<protein>
    <submittedName>
        <fullName evidence="1">Uncharacterized protein</fullName>
    </submittedName>
</protein>
<name>A0AAE1QLZ1_9EUCA</name>